<proteinExistence type="predicted"/>
<protein>
    <submittedName>
        <fullName evidence="1">Uncharacterized protein</fullName>
    </submittedName>
</protein>
<evidence type="ECO:0000313" key="1">
    <source>
        <dbReference type="EMBL" id="GAH31341.1"/>
    </source>
</evidence>
<name>X1EDG7_9ZZZZ</name>
<reference evidence="1" key="1">
    <citation type="journal article" date="2014" name="Front. Microbiol.">
        <title>High frequency of phylogenetically diverse reductive dehalogenase-homologous genes in deep subseafloor sedimentary metagenomes.</title>
        <authorList>
            <person name="Kawai M."/>
            <person name="Futagami T."/>
            <person name="Toyoda A."/>
            <person name="Takaki Y."/>
            <person name="Nishi S."/>
            <person name="Hori S."/>
            <person name="Arai W."/>
            <person name="Tsubouchi T."/>
            <person name="Morono Y."/>
            <person name="Uchiyama I."/>
            <person name="Ito T."/>
            <person name="Fujiyama A."/>
            <person name="Inagaki F."/>
            <person name="Takami H."/>
        </authorList>
    </citation>
    <scope>NUCLEOTIDE SEQUENCE</scope>
    <source>
        <strain evidence="1">Expedition CK06-06</strain>
    </source>
</reference>
<comment type="caution">
    <text evidence="1">The sequence shown here is derived from an EMBL/GenBank/DDBJ whole genome shotgun (WGS) entry which is preliminary data.</text>
</comment>
<organism evidence="1">
    <name type="scientific">marine sediment metagenome</name>
    <dbReference type="NCBI Taxonomy" id="412755"/>
    <lineage>
        <taxon>unclassified sequences</taxon>
        <taxon>metagenomes</taxon>
        <taxon>ecological metagenomes</taxon>
    </lineage>
</organism>
<dbReference type="EMBL" id="BARU01014068">
    <property type="protein sequence ID" value="GAH31341.1"/>
    <property type="molecule type" value="Genomic_DNA"/>
</dbReference>
<sequence length="68" mass="7589">MSMYLIIVDDGVEESHIPSAASNYVTLCSMDGDDGNQQTVGYSSKVTCKDCIEMWMVTHTVPRRDLDE</sequence>
<dbReference type="AlphaFoldDB" id="X1EDG7"/>
<gene>
    <name evidence="1" type="ORF">S03H2_25043</name>
</gene>
<accession>X1EDG7</accession>